<accession>A0ABV3X5N4</accession>
<dbReference type="Proteomes" id="UP001559623">
    <property type="component" value="Unassembled WGS sequence"/>
</dbReference>
<keyword evidence="4 10" id="KW-0808">Transferase</keyword>
<comment type="catalytic activity">
    <reaction evidence="1">
        <text>6-hydroxymethyl-7,8-dihydropterin + ATP = (7,8-dihydropterin-6-yl)methyl diphosphate + AMP + H(+)</text>
        <dbReference type="Rhea" id="RHEA:11412"/>
        <dbReference type="ChEBI" id="CHEBI:15378"/>
        <dbReference type="ChEBI" id="CHEBI:30616"/>
        <dbReference type="ChEBI" id="CHEBI:44841"/>
        <dbReference type="ChEBI" id="CHEBI:72950"/>
        <dbReference type="ChEBI" id="CHEBI:456215"/>
        <dbReference type="EC" id="2.7.6.3"/>
    </reaction>
</comment>
<proteinExistence type="predicted"/>
<evidence type="ECO:0000256" key="8">
    <source>
        <dbReference type="ARBA" id="ARBA00022909"/>
    </source>
</evidence>
<evidence type="ECO:0000313" key="11">
    <source>
        <dbReference type="Proteomes" id="UP001559623"/>
    </source>
</evidence>
<sequence>MSRRTCSRILKTGEEMRPGLASAPYLIYIGLGANMGDRRASLRRALRLLAHLEDTRLVRVSSFYGTPPWGDTEQDDFINAVAVFRTRLLPLVLLRRAQAVERALGRVRRTHWGPRTIDIDLLCADDGTGDGNLVLQLPDLCLPHPYLEKRAFVLLPLLEIAPGMLVGGKSLSSCMECLPEAAACRRLCAPPSFAVRHVL</sequence>
<dbReference type="PANTHER" id="PTHR43071:SF1">
    <property type="entry name" value="2-AMINO-4-HYDROXY-6-HYDROXYMETHYLDIHYDROPTERIDINE PYROPHOSPHOKINASE"/>
    <property type="match status" value="1"/>
</dbReference>
<keyword evidence="11" id="KW-1185">Reference proteome</keyword>
<evidence type="ECO:0000256" key="4">
    <source>
        <dbReference type="ARBA" id="ARBA00022679"/>
    </source>
</evidence>
<dbReference type="PROSITE" id="PS00794">
    <property type="entry name" value="HPPK"/>
    <property type="match status" value="1"/>
</dbReference>
<dbReference type="NCBIfam" id="TIGR01498">
    <property type="entry name" value="folK"/>
    <property type="match status" value="1"/>
</dbReference>
<dbReference type="CDD" id="cd00483">
    <property type="entry name" value="HPPK"/>
    <property type="match status" value="1"/>
</dbReference>
<dbReference type="EMBL" id="JARVLH010000004">
    <property type="protein sequence ID" value="MEX5285515.1"/>
    <property type="molecule type" value="Genomic_DNA"/>
</dbReference>
<dbReference type="InterPro" id="IPR000550">
    <property type="entry name" value="Hppk"/>
</dbReference>
<organism evidence="10 11">
    <name type="scientific">Selenomonas sputigena</name>
    <dbReference type="NCBI Taxonomy" id="69823"/>
    <lineage>
        <taxon>Bacteria</taxon>
        <taxon>Bacillati</taxon>
        <taxon>Bacillota</taxon>
        <taxon>Negativicutes</taxon>
        <taxon>Selenomonadales</taxon>
        <taxon>Selenomonadaceae</taxon>
        <taxon>Selenomonas</taxon>
    </lineage>
</organism>
<keyword evidence="6" id="KW-0418">Kinase</keyword>
<dbReference type="EC" id="2.7.6.3" evidence="3"/>
<dbReference type="Gene3D" id="3.30.70.560">
    <property type="entry name" value="7,8-Dihydro-6-hydroxymethylpterin-pyrophosphokinase HPPK"/>
    <property type="match status" value="1"/>
</dbReference>
<comment type="caution">
    <text evidence="10">The sequence shown here is derived from an EMBL/GenBank/DDBJ whole genome shotgun (WGS) entry which is preliminary data.</text>
</comment>
<feature type="domain" description="7,8-dihydro-6-hydroxymethylpterin-pyrophosphokinase" evidence="9">
    <location>
        <begin position="111"/>
        <end position="122"/>
    </location>
</feature>
<evidence type="ECO:0000256" key="2">
    <source>
        <dbReference type="ARBA" id="ARBA00005051"/>
    </source>
</evidence>
<evidence type="ECO:0000256" key="1">
    <source>
        <dbReference type="ARBA" id="ARBA00000198"/>
    </source>
</evidence>
<dbReference type="GO" id="GO:0003848">
    <property type="term" value="F:2-amino-4-hydroxy-6-hydroxymethyldihydropteridine diphosphokinase activity"/>
    <property type="evidence" value="ECO:0007669"/>
    <property type="project" value="UniProtKB-EC"/>
</dbReference>
<evidence type="ECO:0000256" key="7">
    <source>
        <dbReference type="ARBA" id="ARBA00022840"/>
    </source>
</evidence>
<comment type="pathway">
    <text evidence="2">Cofactor biosynthesis; tetrahydrofolate biosynthesis; 2-amino-4-hydroxy-6-hydroxymethyl-7,8-dihydropteridine diphosphate from 7,8-dihydroneopterin triphosphate: step 4/4.</text>
</comment>
<evidence type="ECO:0000256" key="6">
    <source>
        <dbReference type="ARBA" id="ARBA00022777"/>
    </source>
</evidence>
<reference evidence="10 11" key="1">
    <citation type="submission" date="2023-04" db="EMBL/GenBank/DDBJ databases">
        <title>Genome Sequence of Selenomonas sputigena ATCC 33150.</title>
        <authorList>
            <person name="Miller D.P."/>
            <person name="Anvari S."/>
            <person name="Polson S.W."/>
            <person name="Macdonald M."/>
            <person name="Mcdowell J.V."/>
        </authorList>
    </citation>
    <scope>NUCLEOTIDE SEQUENCE [LARGE SCALE GENOMIC DNA]</scope>
    <source>
        <strain evidence="10 11">ATCC 33150</strain>
    </source>
</reference>
<dbReference type="RefSeq" id="WP_368847242.1">
    <property type="nucleotide sequence ID" value="NZ_CP194411.1"/>
</dbReference>
<keyword evidence="5" id="KW-0547">Nucleotide-binding</keyword>
<evidence type="ECO:0000256" key="5">
    <source>
        <dbReference type="ARBA" id="ARBA00022741"/>
    </source>
</evidence>
<evidence type="ECO:0000259" key="9">
    <source>
        <dbReference type="PROSITE" id="PS00794"/>
    </source>
</evidence>
<keyword evidence="7" id="KW-0067">ATP-binding</keyword>
<dbReference type="PANTHER" id="PTHR43071">
    <property type="entry name" value="2-AMINO-4-HYDROXY-6-HYDROXYMETHYLDIHYDROPTERIDINE PYROPHOSPHOKINASE"/>
    <property type="match status" value="1"/>
</dbReference>
<keyword evidence="8" id="KW-0289">Folate biosynthesis</keyword>
<protein>
    <recommendedName>
        <fullName evidence="3">2-amino-4-hydroxy-6-hydroxymethyldihydropteridine diphosphokinase</fullName>
        <ecNumber evidence="3">2.7.6.3</ecNumber>
    </recommendedName>
</protein>
<name>A0ABV3X5N4_9FIRM</name>
<evidence type="ECO:0000313" key="10">
    <source>
        <dbReference type="EMBL" id="MEX5285515.1"/>
    </source>
</evidence>
<dbReference type="InterPro" id="IPR035907">
    <property type="entry name" value="Hppk_sf"/>
</dbReference>
<dbReference type="SUPFAM" id="SSF55083">
    <property type="entry name" value="6-hydroxymethyl-7,8-dihydropterin pyrophosphokinase, HPPK"/>
    <property type="match status" value="1"/>
</dbReference>
<gene>
    <name evidence="10" type="primary">folK</name>
    <name evidence="10" type="ORF">QCO44_07685</name>
</gene>
<evidence type="ECO:0000256" key="3">
    <source>
        <dbReference type="ARBA" id="ARBA00013253"/>
    </source>
</evidence>
<dbReference type="Pfam" id="PF01288">
    <property type="entry name" value="HPPK"/>
    <property type="match status" value="1"/>
</dbReference>